<dbReference type="Gene3D" id="3.40.50.150">
    <property type="entry name" value="Vaccinia Virus protein VP39"/>
    <property type="match status" value="1"/>
</dbReference>
<dbReference type="GO" id="GO:0005737">
    <property type="term" value="C:cytoplasm"/>
    <property type="evidence" value="ECO:0007669"/>
    <property type="project" value="UniProtKB-SubCell"/>
</dbReference>
<evidence type="ECO:0000256" key="3">
    <source>
        <dbReference type="ARBA" id="ARBA00008145"/>
    </source>
</evidence>
<evidence type="ECO:0000313" key="9">
    <source>
        <dbReference type="EMBL" id="VAX12965.1"/>
    </source>
</evidence>
<dbReference type="Pfam" id="PF05724">
    <property type="entry name" value="TPMT"/>
    <property type="match status" value="1"/>
</dbReference>
<dbReference type="SUPFAM" id="SSF53335">
    <property type="entry name" value="S-adenosyl-L-methionine-dependent methyltransferases"/>
    <property type="match status" value="1"/>
</dbReference>
<keyword evidence="5" id="KW-0963">Cytoplasm</keyword>
<dbReference type="CDD" id="cd02440">
    <property type="entry name" value="AdoMet_MTases"/>
    <property type="match status" value="1"/>
</dbReference>
<evidence type="ECO:0000256" key="8">
    <source>
        <dbReference type="ARBA" id="ARBA00022691"/>
    </source>
</evidence>
<organism evidence="9">
    <name type="scientific">hydrothermal vent metagenome</name>
    <dbReference type="NCBI Taxonomy" id="652676"/>
    <lineage>
        <taxon>unclassified sequences</taxon>
        <taxon>metagenomes</taxon>
        <taxon>ecological metagenomes</taxon>
    </lineage>
</organism>
<dbReference type="PANTHER" id="PTHR10259:SF11">
    <property type="entry name" value="THIOPURINE S-METHYLTRANSFERASE"/>
    <property type="match status" value="1"/>
</dbReference>
<dbReference type="GO" id="GO:0008119">
    <property type="term" value="F:thiopurine S-methyltransferase activity"/>
    <property type="evidence" value="ECO:0007669"/>
    <property type="project" value="UniProtKB-EC"/>
</dbReference>
<evidence type="ECO:0000256" key="1">
    <source>
        <dbReference type="ARBA" id="ARBA00000903"/>
    </source>
</evidence>
<dbReference type="GO" id="GO:0010038">
    <property type="term" value="P:response to metal ion"/>
    <property type="evidence" value="ECO:0007669"/>
    <property type="project" value="InterPro"/>
</dbReference>
<name>A0A3B1C2Q5_9ZZZZ</name>
<accession>A0A3B1C2Q5</accession>
<dbReference type="AlphaFoldDB" id="A0A3B1C2Q5"/>
<comment type="catalytic activity">
    <reaction evidence="1">
        <text>S-adenosyl-L-methionine + a thiopurine = S-adenosyl-L-homocysteine + a thiopurine S-methylether.</text>
        <dbReference type="EC" id="2.1.1.67"/>
    </reaction>
</comment>
<reference evidence="9" key="1">
    <citation type="submission" date="2018-06" db="EMBL/GenBank/DDBJ databases">
        <authorList>
            <person name="Zhirakovskaya E."/>
        </authorList>
    </citation>
    <scope>NUCLEOTIDE SEQUENCE</scope>
</reference>
<protein>
    <recommendedName>
        <fullName evidence="4">thiopurine S-methyltransferase</fullName>
        <ecNumber evidence="4">2.1.1.67</ecNumber>
    </recommendedName>
</protein>
<comment type="subcellular location">
    <subcellularLocation>
        <location evidence="2">Cytoplasm</location>
    </subcellularLocation>
</comment>
<dbReference type="NCBIfam" id="TIGR03840">
    <property type="entry name" value="TMPT_Se_Te"/>
    <property type="match status" value="1"/>
</dbReference>
<keyword evidence="7 9" id="KW-0808">Transferase</keyword>
<evidence type="ECO:0000256" key="4">
    <source>
        <dbReference type="ARBA" id="ARBA00011905"/>
    </source>
</evidence>
<evidence type="ECO:0000256" key="5">
    <source>
        <dbReference type="ARBA" id="ARBA00022490"/>
    </source>
</evidence>
<dbReference type="PIRSF" id="PIRSF023956">
    <property type="entry name" value="Thiopurine_S-methyltransferase"/>
    <property type="match status" value="1"/>
</dbReference>
<gene>
    <name evidence="9" type="ORF">MNBD_GAMMA24-2054</name>
</gene>
<proteinExistence type="inferred from homology"/>
<keyword evidence="8" id="KW-0949">S-adenosyl-L-methionine</keyword>
<dbReference type="EC" id="2.1.1.67" evidence="4"/>
<dbReference type="GO" id="GO:0032259">
    <property type="term" value="P:methylation"/>
    <property type="evidence" value="ECO:0007669"/>
    <property type="project" value="UniProtKB-KW"/>
</dbReference>
<evidence type="ECO:0000256" key="6">
    <source>
        <dbReference type="ARBA" id="ARBA00022603"/>
    </source>
</evidence>
<dbReference type="NCBIfam" id="NF009732">
    <property type="entry name" value="PRK13255.1"/>
    <property type="match status" value="1"/>
</dbReference>
<dbReference type="PANTHER" id="PTHR10259">
    <property type="entry name" value="THIOPURINE S-METHYLTRANSFERASE"/>
    <property type="match status" value="1"/>
</dbReference>
<evidence type="ECO:0000256" key="7">
    <source>
        <dbReference type="ARBA" id="ARBA00022679"/>
    </source>
</evidence>
<dbReference type="InterPro" id="IPR025835">
    <property type="entry name" value="Thiopurine_S-MeTrfase"/>
</dbReference>
<dbReference type="InterPro" id="IPR008854">
    <property type="entry name" value="TPMT"/>
</dbReference>
<evidence type="ECO:0000256" key="2">
    <source>
        <dbReference type="ARBA" id="ARBA00004496"/>
    </source>
</evidence>
<dbReference type="PROSITE" id="PS51585">
    <property type="entry name" value="SAM_MT_TPMT"/>
    <property type="match status" value="1"/>
</dbReference>
<sequence length="219" mass="25182">MDTEFWKQRWQNNETGFHLDEVNPFLPRFWSHLHISENSRVFVPLCGKSLDLRWLREQGHEVWGVELSPLALQQFFSEQGLKPEIHRSGVFEIWEADGIRLFCGDFFELTPELLGSPSVVYDRASMIALPPAMRKDYARHLQVLAPASAPRLLVTLDYEQMQMAGPPFAVSEAEVVALYGSVFQIEKIFAEDILSENERFRLKGLTRLEESVYLLNPAG</sequence>
<dbReference type="InterPro" id="IPR029063">
    <property type="entry name" value="SAM-dependent_MTases_sf"/>
</dbReference>
<dbReference type="HAMAP" id="MF_00812">
    <property type="entry name" value="Thiopur_methtran"/>
    <property type="match status" value="1"/>
</dbReference>
<dbReference type="EMBL" id="UOFZ01000076">
    <property type="protein sequence ID" value="VAX12965.1"/>
    <property type="molecule type" value="Genomic_DNA"/>
</dbReference>
<keyword evidence="6 9" id="KW-0489">Methyltransferase</keyword>
<comment type="similarity">
    <text evidence="3">Belongs to the class I-like SAM-binding methyltransferase superfamily. TPMT family.</text>
</comment>
<dbReference type="FunFam" id="3.40.50.150:FF:000101">
    <property type="entry name" value="Thiopurine S-methyltransferase"/>
    <property type="match status" value="1"/>
</dbReference>
<dbReference type="InterPro" id="IPR022474">
    <property type="entry name" value="Thiopur_S-MeTfrase_Se/Te_detox"/>
</dbReference>